<accession>A0ABV4JMU5</accession>
<dbReference type="Proteomes" id="UP001568358">
    <property type="component" value="Unassembled WGS sequence"/>
</dbReference>
<proteinExistence type="predicted"/>
<reference evidence="1 2" key="1">
    <citation type="submission" date="2024-07" db="EMBL/GenBank/DDBJ databases">
        <title>Active virus-host system and metabolic interactions in a Lokiarchaeon culture.</title>
        <authorList>
            <person name="Ponce Toledo R.I."/>
            <person name="Rodrigues Oliveira T."/>
            <person name="Schleper C."/>
        </authorList>
    </citation>
    <scope>NUCLEOTIDE SEQUENCE [LARGE SCALE GENOMIC DNA]</scope>
    <source>
        <strain evidence="1 2">B35</strain>
    </source>
</reference>
<sequence length="236" mass="26886">MTQDLVNYPPHYTQHPSGVEQIELSEHMTFNVGNAFKYLHRAALKGNEQQDLEKAAWYIEREIKRCPNGGFWLNIDWMYAEAEGKLYFEHETCPVRKNLYDFTRRGNSSYLKKAAEELEKMMQAKPALYKASTSGKTGSMILFGIDYAEGCCQHCGKQLAKEEGTYFEHGLLCDECPDKEIEVFSACTSEGMLAGRTFLGLCQSIHYIAGEEIDNLKITKCTMSVGEFFSLPEHQE</sequence>
<name>A0ABV4JMU5_9BACT</name>
<evidence type="ECO:0000313" key="2">
    <source>
        <dbReference type="Proteomes" id="UP001568358"/>
    </source>
</evidence>
<comment type="caution">
    <text evidence="1">The sequence shown here is derived from an EMBL/GenBank/DDBJ whole genome shotgun (WGS) entry which is preliminary data.</text>
</comment>
<evidence type="ECO:0000313" key="1">
    <source>
        <dbReference type="EMBL" id="MEZ6852078.1"/>
    </source>
</evidence>
<dbReference type="Pfam" id="PF11753">
    <property type="entry name" value="DUF3310"/>
    <property type="match status" value="1"/>
</dbReference>
<organism evidence="1 2">
    <name type="scientific">Halodesulfovibrio aestuarii</name>
    <dbReference type="NCBI Taxonomy" id="126333"/>
    <lineage>
        <taxon>Bacteria</taxon>
        <taxon>Pseudomonadati</taxon>
        <taxon>Thermodesulfobacteriota</taxon>
        <taxon>Desulfovibrionia</taxon>
        <taxon>Desulfovibrionales</taxon>
        <taxon>Desulfovibrionaceae</taxon>
        <taxon>Halodesulfovibrio</taxon>
    </lineage>
</organism>
<protein>
    <submittedName>
        <fullName evidence="1">DUF3310 domain-containing protein</fullName>
    </submittedName>
</protein>
<keyword evidence="2" id="KW-1185">Reference proteome</keyword>
<dbReference type="InterPro" id="IPR021739">
    <property type="entry name" value="SaV-like"/>
</dbReference>
<dbReference type="RefSeq" id="WP_371149748.1">
    <property type="nucleotide sequence ID" value="NZ_JBFSOO010000001.1"/>
</dbReference>
<dbReference type="EMBL" id="JBFSOO010000001">
    <property type="protein sequence ID" value="MEZ6852078.1"/>
    <property type="molecule type" value="Genomic_DNA"/>
</dbReference>
<gene>
    <name evidence="1" type="ORF">AB2Z07_00795</name>
</gene>